<protein>
    <submittedName>
        <fullName evidence="1">Uncharacterized protein</fullName>
    </submittedName>
</protein>
<organism evidence="1 2">
    <name type="scientific">Callosobruchus maculatus</name>
    <name type="common">Southern cowpea weevil</name>
    <name type="synonym">Pulse bruchid</name>
    <dbReference type="NCBI Taxonomy" id="64391"/>
    <lineage>
        <taxon>Eukaryota</taxon>
        <taxon>Metazoa</taxon>
        <taxon>Ecdysozoa</taxon>
        <taxon>Arthropoda</taxon>
        <taxon>Hexapoda</taxon>
        <taxon>Insecta</taxon>
        <taxon>Pterygota</taxon>
        <taxon>Neoptera</taxon>
        <taxon>Endopterygota</taxon>
        <taxon>Coleoptera</taxon>
        <taxon>Polyphaga</taxon>
        <taxon>Cucujiformia</taxon>
        <taxon>Chrysomeloidea</taxon>
        <taxon>Chrysomelidae</taxon>
        <taxon>Bruchinae</taxon>
        <taxon>Bruchini</taxon>
        <taxon>Callosobruchus</taxon>
    </lineage>
</organism>
<dbReference type="OrthoDB" id="6744094at2759"/>
<reference evidence="1 2" key="1">
    <citation type="submission" date="2019-01" db="EMBL/GenBank/DDBJ databases">
        <authorList>
            <person name="Sayadi A."/>
        </authorList>
    </citation>
    <scope>NUCLEOTIDE SEQUENCE [LARGE SCALE GENOMIC DNA]</scope>
</reference>
<accession>A0A653CLB9</accession>
<keyword evidence="2" id="KW-1185">Reference proteome</keyword>
<gene>
    <name evidence="1" type="ORF">CALMAC_LOCUS10064</name>
</gene>
<dbReference type="Proteomes" id="UP000410492">
    <property type="component" value="Unassembled WGS sequence"/>
</dbReference>
<evidence type="ECO:0000313" key="2">
    <source>
        <dbReference type="Proteomes" id="UP000410492"/>
    </source>
</evidence>
<sequence>MYLTDIDGAKTKEKESLGAVSDEQVERLHQDIRTMEIRYQGRWYPVAVFGERRYGSPH</sequence>
<evidence type="ECO:0000313" key="1">
    <source>
        <dbReference type="EMBL" id="VEN48713.1"/>
    </source>
</evidence>
<proteinExistence type="predicted"/>
<name>A0A653CLB9_CALMS</name>
<dbReference type="EMBL" id="CAACVG010008148">
    <property type="protein sequence ID" value="VEN48713.1"/>
    <property type="molecule type" value="Genomic_DNA"/>
</dbReference>
<dbReference type="AlphaFoldDB" id="A0A653CLB9"/>